<evidence type="ECO:0000256" key="1">
    <source>
        <dbReference type="SAM" id="MobiDB-lite"/>
    </source>
</evidence>
<dbReference type="EMBL" id="PIDS01000570">
    <property type="protein sequence ID" value="PLL37644.1"/>
    <property type="molecule type" value="Genomic_DNA"/>
</dbReference>
<evidence type="ECO:0000313" key="4">
    <source>
        <dbReference type="Proteomes" id="UP000036305"/>
    </source>
</evidence>
<dbReference type="InterPro" id="IPR025317">
    <property type="entry name" value="DUF4222"/>
</dbReference>
<organism evidence="3 5">
    <name type="scientific">Klebsiella michiganensis</name>
    <dbReference type="NCBI Taxonomy" id="1134687"/>
    <lineage>
        <taxon>Bacteria</taxon>
        <taxon>Pseudomonadati</taxon>
        <taxon>Pseudomonadota</taxon>
        <taxon>Gammaproteobacteria</taxon>
        <taxon>Enterobacterales</taxon>
        <taxon>Enterobacteriaceae</taxon>
        <taxon>Klebsiella/Raoultella group</taxon>
        <taxon>Klebsiella</taxon>
    </lineage>
</organism>
<reference evidence="3 5" key="2">
    <citation type="submission" date="2017-11" db="EMBL/GenBank/DDBJ databases">
        <authorList>
            <person name="Han C.G."/>
        </authorList>
    </citation>
    <scope>NUCLEOTIDE SEQUENCE [LARGE SCALE GENOMIC DNA]</scope>
    <source>
        <strain evidence="3 5">A11</strain>
    </source>
</reference>
<evidence type="ECO:0000313" key="2">
    <source>
        <dbReference type="EMBL" id="KLY25866.1"/>
    </source>
</evidence>
<name>A0A0J2GSZ7_9ENTR</name>
<evidence type="ECO:0000313" key="3">
    <source>
        <dbReference type="EMBL" id="PLL37644.1"/>
    </source>
</evidence>
<gene>
    <name evidence="3" type="ORF">CWN50_16870</name>
    <name evidence="2" type="ORF">SK91_05778</name>
</gene>
<dbReference type="Pfam" id="PF13973">
    <property type="entry name" value="DUF4222"/>
    <property type="match status" value="1"/>
</dbReference>
<feature type="region of interest" description="Disordered" evidence="1">
    <location>
        <begin position="1"/>
        <end position="20"/>
    </location>
</feature>
<dbReference type="AlphaFoldDB" id="A0A0J2GSZ7"/>
<dbReference type="RefSeq" id="WP_048252486.1">
    <property type="nucleotide sequence ID" value="NZ_JAKWGX010000069.1"/>
</dbReference>
<comment type="caution">
    <text evidence="3">The sequence shown here is derived from an EMBL/GenBank/DDBJ whole genome shotgun (WGS) entry which is preliminary data.</text>
</comment>
<reference evidence="3 5" key="3">
    <citation type="submission" date="2018-01" db="EMBL/GenBank/DDBJ databases">
        <title>Genomic study of Klebsiella pneumoniae.</title>
        <authorList>
            <person name="Yang Y."/>
            <person name="Bicalho R."/>
        </authorList>
    </citation>
    <scope>NUCLEOTIDE SEQUENCE [LARGE SCALE GENOMIC DNA]</scope>
    <source>
        <strain evidence="3 5">A11</strain>
    </source>
</reference>
<feature type="compositionally biased region" description="Polar residues" evidence="1">
    <location>
        <begin position="1"/>
        <end position="12"/>
    </location>
</feature>
<proteinExistence type="predicted"/>
<evidence type="ECO:0000313" key="5">
    <source>
        <dbReference type="Proteomes" id="UP000234505"/>
    </source>
</evidence>
<reference evidence="2 4" key="1">
    <citation type="submission" date="2015-06" db="EMBL/GenBank/DDBJ databases">
        <title>The Genome Sequence of None.</title>
        <authorList>
            <consortium name="The Broad Institute Genomics Platform"/>
            <consortium name="The Broad Institute Genome Sequencing Center for Infectious Disease"/>
            <person name="Earl A.M."/>
            <person name="Onderdonk A.B."/>
            <person name="Kirby J."/>
            <person name="Ferraro M.J."/>
            <person name="Huang S."/>
            <person name="Spencer M."/>
            <person name="Fodor A."/>
            <person name="Hooper D."/>
            <person name="Dekker J."/>
            <person name="O'Brien T."/>
            <person name="Quan V."/>
            <person name="Gombosev A."/>
            <person name="Delaney M."/>
            <person name="DuBois A."/>
            <person name="Ernst C."/>
            <person name="Kim D.S."/>
            <person name="Rossman W."/>
            <person name="Gohs F."/>
            <person name="Petruso H."/>
            <person name="Nozar T."/>
            <person name="Mougeot F."/>
            <person name="Manson-McGuire A."/>
            <person name="Young S."/>
            <person name="Abouelleil A."/>
            <person name="Cao P."/>
            <person name="Chapman S.B."/>
            <person name="Griggs A."/>
            <person name="Priest M."/>
            <person name="Shea T."/>
            <person name="Wortman I."/>
            <person name="Wortman J.R."/>
            <person name="Nusbaum C."/>
            <person name="Birren B."/>
        </authorList>
    </citation>
    <scope>NUCLEOTIDE SEQUENCE [LARGE SCALE GENOMIC DNA]</scope>
    <source>
        <strain evidence="2 4">MGH87</strain>
    </source>
</reference>
<accession>A0A0J2GSZ7</accession>
<sequence>MKRNKTGCNSGGSAHPEIRIGDRWKDSHGSIITIAEHQLNRVIFYREGYHSPCMCTQDRLHREFTLVEKSRLTDKTDMARVMEAQGVEKISIINEIISRADTLTIDSQREGTAI</sequence>
<dbReference type="Proteomes" id="UP000234505">
    <property type="component" value="Unassembled WGS sequence"/>
</dbReference>
<protein>
    <submittedName>
        <fullName evidence="3">DUF4222 domain-containing protein</fullName>
    </submittedName>
</protein>
<keyword evidence="4" id="KW-1185">Reference proteome</keyword>
<dbReference type="EMBL" id="LEUS01000030">
    <property type="protein sequence ID" value="KLY25866.1"/>
    <property type="molecule type" value="Genomic_DNA"/>
</dbReference>
<dbReference type="Proteomes" id="UP000036305">
    <property type="component" value="Unassembled WGS sequence"/>
</dbReference>